<dbReference type="InterPro" id="IPR005162">
    <property type="entry name" value="Retrotrans_gag_dom"/>
</dbReference>
<protein>
    <submittedName>
        <fullName evidence="4">Uncharacterized protein LOC104229917</fullName>
    </submittedName>
</protein>
<keyword evidence="3" id="KW-1185">Reference proteome</keyword>
<organism evidence="3 4">
    <name type="scientific">Nicotiana sylvestris</name>
    <name type="common">Wood tobacco</name>
    <name type="synonym">South American tobacco</name>
    <dbReference type="NCBI Taxonomy" id="4096"/>
    <lineage>
        <taxon>Eukaryota</taxon>
        <taxon>Viridiplantae</taxon>
        <taxon>Streptophyta</taxon>
        <taxon>Embryophyta</taxon>
        <taxon>Tracheophyta</taxon>
        <taxon>Spermatophyta</taxon>
        <taxon>Magnoliopsida</taxon>
        <taxon>eudicotyledons</taxon>
        <taxon>Gunneridae</taxon>
        <taxon>Pentapetalae</taxon>
        <taxon>asterids</taxon>
        <taxon>lamiids</taxon>
        <taxon>Solanales</taxon>
        <taxon>Solanaceae</taxon>
        <taxon>Nicotianoideae</taxon>
        <taxon>Nicotianeae</taxon>
        <taxon>Nicotiana</taxon>
    </lineage>
</organism>
<evidence type="ECO:0000259" key="2">
    <source>
        <dbReference type="Pfam" id="PF03732"/>
    </source>
</evidence>
<feature type="domain" description="Retrotransposon gag" evidence="2">
    <location>
        <begin position="11"/>
        <end position="73"/>
    </location>
</feature>
<feature type="region of interest" description="Disordered" evidence="1">
    <location>
        <begin position="105"/>
        <end position="179"/>
    </location>
</feature>
<dbReference type="OrthoDB" id="1936908at2759"/>
<proteinExistence type="predicted"/>
<accession>A0A1U7WLV3</accession>
<name>A0A1U7WLV3_NICSY</name>
<sequence>MRAIETKGVELASYHLKGVAYSWFDLWEDSRKEGRPPARWSEFADAFIDHLLPAETRAARAMEFENLRQGNRSGLNSFTINEASTAALNSDMNYGKMVAFAQDTESRKLKNRMEREGNSKSRSTGNMGESLGGGRSAFRGGSSVPSQSIAQFSASAPPSRPSQQQWSHFRPGQGNRGSH</sequence>
<evidence type="ECO:0000313" key="4">
    <source>
        <dbReference type="RefSeq" id="XP_009780947.1"/>
    </source>
</evidence>
<gene>
    <name evidence="4" type="primary">LOC104229917</name>
</gene>
<dbReference type="RefSeq" id="XP_009780947.1">
    <property type="nucleotide sequence ID" value="XM_009782645.1"/>
</dbReference>
<feature type="compositionally biased region" description="Basic and acidic residues" evidence="1">
    <location>
        <begin position="105"/>
        <end position="119"/>
    </location>
</feature>
<reference evidence="3" key="1">
    <citation type="journal article" date="2013" name="Genome Biol.">
        <title>Reference genomes and transcriptomes of Nicotiana sylvestris and Nicotiana tomentosiformis.</title>
        <authorList>
            <person name="Sierro N."/>
            <person name="Battey J.N."/>
            <person name="Ouadi S."/>
            <person name="Bovet L."/>
            <person name="Goepfert S."/>
            <person name="Bakaher N."/>
            <person name="Peitsch M.C."/>
            <person name="Ivanov N.V."/>
        </authorList>
    </citation>
    <scope>NUCLEOTIDE SEQUENCE [LARGE SCALE GENOMIC DNA]</scope>
</reference>
<dbReference type="Pfam" id="PF03732">
    <property type="entry name" value="Retrotrans_gag"/>
    <property type="match status" value="1"/>
</dbReference>
<dbReference type="Proteomes" id="UP000189701">
    <property type="component" value="Unplaced"/>
</dbReference>
<evidence type="ECO:0000313" key="3">
    <source>
        <dbReference type="Proteomes" id="UP000189701"/>
    </source>
</evidence>
<evidence type="ECO:0000256" key="1">
    <source>
        <dbReference type="SAM" id="MobiDB-lite"/>
    </source>
</evidence>
<feature type="compositionally biased region" description="Low complexity" evidence="1">
    <location>
        <begin position="150"/>
        <end position="165"/>
    </location>
</feature>
<reference evidence="4" key="2">
    <citation type="submission" date="2025-08" db="UniProtKB">
        <authorList>
            <consortium name="RefSeq"/>
        </authorList>
    </citation>
    <scope>IDENTIFICATION</scope>
    <source>
        <tissue evidence="4">Leaf</tissue>
    </source>
</reference>
<dbReference type="AlphaFoldDB" id="A0A1U7WLV3"/>